<comment type="caution">
    <text evidence="7">The sequence shown here is derived from an EMBL/GenBank/DDBJ whole genome shotgun (WGS) entry which is preliminary data.</text>
</comment>
<dbReference type="OrthoDB" id="9804152at2"/>
<keyword evidence="3 6" id="KW-0812">Transmembrane</keyword>
<name>A0A2T3HR11_9SPHI</name>
<dbReference type="SUPFAM" id="SSF140478">
    <property type="entry name" value="LemA-like"/>
    <property type="match status" value="1"/>
</dbReference>
<gene>
    <name evidence="7" type="ORF">C7T94_01890</name>
</gene>
<dbReference type="InterPro" id="IPR007156">
    <property type="entry name" value="MamQ_LemA"/>
</dbReference>
<keyword evidence="4 6" id="KW-1133">Transmembrane helix</keyword>
<dbReference type="PANTHER" id="PTHR34478">
    <property type="entry name" value="PROTEIN LEMA"/>
    <property type="match status" value="1"/>
</dbReference>
<sequence length="185" mass="20251">MILPLVIAAILIFALIGFYNSVVRKKNQVTNAFSAIDVMLQKRFDLIPNLVETVKAYARYESSTLEKITGLRSKAMAGTTGPAEKAALDQQIGTAVKSIIVNSENYPELKANSNFQNLQITWTESEEQTAAARRHYNSAVTDYNNGIMTFPGNVLAGILNYTPLPVLAVAEAERQAPNAKALFNN</sequence>
<evidence type="ECO:0000313" key="7">
    <source>
        <dbReference type="EMBL" id="PST84900.1"/>
    </source>
</evidence>
<protein>
    <submittedName>
        <fullName evidence="7">LemA family protein</fullName>
    </submittedName>
</protein>
<dbReference type="RefSeq" id="WP_107213108.1">
    <property type="nucleotide sequence ID" value="NZ_KZ686268.1"/>
</dbReference>
<feature type="transmembrane region" description="Helical" evidence="6">
    <location>
        <begin position="6"/>
        <end position="23"/>
    </location>
</feature>
<dbReference type="Gene3D" id="1.20.1440.20">
    <property type="entry name" value="LemA-like domain"/>
    <property type="match status" value="1"/>
</dbReference>
<organism evidence="7 8">
    <name type="scientific">Pedobacter yulinensis</name>
    <dbReference type="NCBI Taxonomy" id="2126353"/>
    <lineage>
        <taxon>Bacteria</taxon>
        <taxon>Pseudomonadati</taxon>
        <taxon>Bacteroidota</taxon>
        <taxon>Sphingobacteriia</taxon>
        <taxon>Sphingobacteriales</taxon>
        <taxon>Sphingobacteriaceae</taxon>
        <taxon>Pedobacter</taxon>
    </lineage>
</organism>
<dbReference type="GO" id="GO:0016020">
    <property type="term" value="C:membrane"/>
    <property type="evidence" value="ECO:0007669"/>
    <property type="project" value="UniProtKB-SubCell"/>
</dbReference>
<evidence type="ECO:0000256" key="6">
    <source>
        <dbReference type="SAM" id="Phobius"/>
    </source>
</evidence>
<dbReference type="Pfam" id="PF04011">
    <property type="entry name" value="LemA"/>
    <property type="match status" value="1"/>
</dbReference>
<comment type="similarity">
    <text evidence="2">Belongs to the LemA family.</text>
</comment>
<dbReference type="Proteomes" id="UP000240912">
    <property type="component" value="Unassembled WGS sequence"/>
</dbReference>
<keyword evidence="5 6" id="KW-0472">Membrane</keyword>
<proteinExistence type="inferred from homology"/>
<dbReference type="InterPro" id="IPR023353">
    <property type="entry name" value="LemA-like_dom_sf"/>
</dbReference>
<evidence type="ECO:0000256" key="2">
    <source>
        <dbReference type="ARBA" id="ARBA00008854"/>
    </source>
</evidence>
<keyword evidence="8" id="KW-1185">Reference proteome</keyword>
<evidence type="ECO:0000256" key="5">
    <source>
        <dbReference type="ARBA" id="ARBA00023136"/>
    </source>
</evidence>
<evidence type="ECO:0000256" key="3">
    <source>
        <dbReference type="ARBA" id="ARBA00022692"/>
    </source>
</evidence>
<evidence type="ECO:0000256" key="1">
    <source>
        <dbReference type="ARBA" id="ARBA00004167"/>
    </source>
</evidence>
<evidence type="ECO:0000256" key="4">
    <source>
        <dbReference type="ARBA" id="ARBA00022989"/>
    </source>
</evidence>
<dbReference type="EMBL" id="PYLS01000001">
    <property type="protein sequence ID" value="PST84900.1"/>
    <property type="molecule type" value="Genomic_DNA"/>
</dbReference>
<comment type="subcellular location">
    <subcellularLocation>
        <location evidence="1">Membrane</location>
        <topology evidence="1">Single-pass membrane protein</topology>
    </subcellularLocation>
</comment>
<accession>A0A2T3HR11</accession>
<dbReference type="PANTHER" id="PTHR34478:SF1">
    <property type="entry name" value="PROTEIN LEMA"/>
    <property type="match status" value="1"/>
</dbReference>
<reference evidence="7 8" key="1">
    <citation type="submission" date="2018-03" db="EMBL/GenBank/DDBJ databases">
        <authorList>
            <person name="Keele B.F."/>
        </authorList>
    </citation>
    <scope>NUCLEOTIDE SEQUENCE [LARGE SCALE GENOMIC DNA]</scope>
    <source>
        <strain evidence="7 8">YL28-9</strain>
    </source>
</reference>
<dbReference type="AlphaFoldDB" id="A0A2T3HR11"/>
<evidence type="ECO:0000313" key="8">
    <source>
        <dbReference type="Proteomes" id="UP000240912"/>
    </source>
</evidence>